<organism evidence="2">
    <name type="scientific">Macaca fascicularis</name>
    <name type="common">Crab-eating macaque</name>
    <name type="synonym">Cynomolgus monkey</name>
    <dbReference type="NCBI Taxonomy" id="9541"/>
    <lineage>
        <taxon>Eukaryota</taxon>
        <taxon>Metazoa</taxon>
        <taxon>Chordata</taxon>
        <taxon>Craniata</taxon>
        <taxon>Vertebrata</taxon>
        <taxon>Euteleostomi</taxon>
        <taxon>Mammalia</taxon>
        <taxon>Eutheria</taxon>
        <taxon>Euarchontoglires</taxon>
        <taxon>Primates</taxon>
        <taxon>Haplorrhini</taxon>
        <taxon>Catarrhini</taxon>
        <taxon>Cercopithecidae</taxon>
        <taxon>Cercopithecinae</taxon>
        <taxon>Macaca</taxon>
    </lineage>
</organism>
<accession>Q8I003</accession>
<sequence length="79" mass="8768">MCNSAALAVSVALSAVSPARPPQRLQRLRESGQQRVPRAPHEPDLLQRQQRPRGLTPEESRTSPSVLPVKMSLWMSLQS</sequence>
<name>Q8I003_MACFA</name>
<dbReference type="EMBL" id="AB096978">
    <property type="protein sequence ID" value="BAC41225.1"/>
    <property type="molecule type" value="mRNA"/>
</dbReference>
<evidence type="ECO:0000313" key="2">
    <source>
        <dbReference type="EMBL" id="BAC41225.1"/>
    </source>
</evidence>
<reference evidence="2" key="1">
    <citation type="submission" date="2002-11" db="EMBL/GenBank/DDBJ databases">
        <title>Isolation of novel full-length cDNA clones from macaque testis cDNA libraries.</title>
        <authorList>
            <person name="Hashimoto K."/>
            <person name="Osada N."/>
            <person name="Hida M."/>
            <person name="Kusuda J."/>
            <person name="Tanuma R."/>
            <person name="Hirai M."/>
            <person name="Terao K."/>
            <person name="Sugano S."/>
        </authorList>
    </citation>
    <scope>NUCLEOTIDE SEQUENCE</scope>
    <source>
        <tissue evidence="2">Testis</tissue>
    </source>
</reference>
<protein>
    <submittedName>
        <fullName evidence="2">Uncharacterized protein</fullName>
    </submittedName>
</protein>
<evidence type="ECO:0000256" key="1">
    <source>
        <dbReference type="SAM" id="MobiDB-lite"/>
    </source>
</evidence>
<feature type="region of interest" description="Disordered" evidence="1">
    <location>
        <begin position="18"/>
        <end position="67"/>
    </location>
</feature>
<dbReference type="AlphaFoldDB" id="Q8I003"/>
<proteinExistence type="evidence at transcript level"/>